<dbReference type="SUPFAM" id="SSF48452">
    <property type="entry name" value="TPR-like"/>
    <property type="match status" value="2"/>
</dbReference>
<dbReference type="AlphaFoldDB" id="H8FRZ1"/>
<proteinExistence type="predicted"/>
<comment type="caution">
    <text evidence="2">The sequence shown here is derived from an EMBL/GenBank/DDBJ whole genome shotgun (WGS) entry which is preliminary data.</text>
</comment>
<evidence type="ECO:0000313" key="3">
    <source>
        <dbReference type="Proteomes" id="UP000004169"/>
    </source>
</evidence>
<protein>
    <recommendedName>
        <fullName evidence="1">CHAT domain-containing protein</fullName>
    </recommendedName>
</protein>
<dbReference type="Gene3D" id="1.25.40.10">
    <property type="entry name" value="Tetratricopeptide repeat domain"/>
    <property type="match status" value="1"/>
</dbReference>
<dbReference type="EMBL" id="CAHP01000018">
    <property type="protein sequence ID" value="CCG41129.1"/>
    <property type="molecule type" value="Genomic_DNA"/>
</dbReference>
<dbReference type="Proteomes" id="UP000004169">
    <property type="component" value="Unassembled WGS sequence"/>
</dbReference>
<accession>H8FRZ1</accession>
<organism evidence="2 3">
    <name type="scientific">Magnetospirillum molischianum DSM 120</name>
    <dbReference type="NCBI Taxonomy" id="1150626"/>
    <lineage>
        <taxon>Bacteria</taxon>
        <taxon>Pseudomonadati</taxon>
        <taxon>Pseudomonadota</taxon>
        <taxon>Alphaproteobacteria</taxon>
        <taxon>Rhodospirillales</taxon>
        <taxon>Rhodospirillaceae</taxon>
        <taxon>Magnetospirillum</taxon>
    </lineage>
</organism>
<dbReference type="STRING" id="1150626.PHAMO_250009"/>
<evidence type="ECO:0000259" key="1">
    <source>
        <dbReference type="Pfam" id="PF12770"/>
    </source>
</evidence>
<gene>
    <name evidence="2" type="ORF">PHAMO_250009</name>
</gene>
<dbReference type="Pfam" id="PF12770">
    <property type="entry name" value="CHAT"/>
    <property type="match status" value="1"/>
</dbReference>
<evidence type="ECO:0000313" key="2">
    <source>
        <dbReference type="EMBL" id="CCG41129.1"/>
    </source>
</evidence>
<sequence length="828" mass="90424">MTPDDEGDEQNHLVQIILELLSAQRRGELDEALDRLGNQLDVRLVDGVLEMAEIDIAGRGEFARAASWLSISEGLIERLKLEGYRALLALHQGNLHLRRGEADAADKAYARGLDAAPRSVIPLVRGALAISRGALLYRRRRFSDAVSHFEYELPRIGHRPHEFLVRDNLALAHYALGHTSRAQTLWLQLETDCWNSGDTEKLANVHGHLAMLYDRIGQRDLQKKHLLAAFDLRQASDATRRSTDWSGAGRSAIDLHLFHMNGGSLPEAKQWLDKALMSLPKSGDDPRGDVAKRLLIAFALAGGQNDTAWKLAEPVVAMLKSRPDDEMDDEAILLAAAVGRSAIEARNIEVARPIFERMIELYEESDSVDFLVSSLGYCARAHIAEGAIERAAALIERMGAAESQLRAELLDPLHHYTVSGALEILHDGLVVDLRRVREGRLLFKVIQMAKAFGIGGGRDRRASFEELATSLPADTVFLEYDQHGGRTCCLVVGAGMLEPLLVELEITPQETTAMAVDFQQRLVLARHLLSDQPFDMLQQVHDRLLAPVLARLSEGTGHLVVAPAGAATSFPFHIFPLGAGDRLVDRYDISYAPSASVWMNARSRNRPVETAAIFACAGPSDAPAVRANFHEEADRVAKTILHAKRKLKAHGLSHDGMRDHIVQAAGVDVMHVAAHGVFVTADPAASGIALLRDGELSMLALAELAEANLRADLIFLSGCDTGRVAALANQEVLGLMSILLGQHVGAAILSFWPVPAVSETILDLVTDFYRLWLIDGQPKARALCQAMRRRKPSRLYDYAGFALFGFGGPAPGDAQHGGRPTESDLSAA</sequence>
<dbReference type="InterPro" id="IPR024983">
    <property type="entry name" value="CHAT_dom"/>
</dbReference>
<feature type="domain" description="CHAT" evidence="1">
    <location>
        <begin position="536"/>
        <end position="804"/>
    </location>
</feature>
<dbReference type="eggNOG" id="COG4995">
    <property type="taxonomic scope" value="Bacteria"/>
</dbReference>
<keyword evidence="3" id="KW-1185">Reference proteome</keyword>
<dbReference type="InterPro" id="IPR011990">
    <property type="entry name" value="TPR-like_helical_dom_sf"/>
</dbReference>
<name>H8FRZ1_MAGML</name>
<reference evidence="2 3" key="1">
    <citation type="journal article" date="2012" name="J. Bacteriol.">
        <title>Draft Genome Sequence of the Purple Photosynthetic Bacterium Phaeospirillum molischianum DSM120, a Particularly Versatile Bacterium.</title>
        <authorList>
            <person name="Duquesne K."/>
            <person name="Prima V."/>
            <person name="Ji B."/>
            <person name="Rouy Z."/>
            <person name="Medigue C."/>
            <person name="Talla E."/>
            <person name="Sturgis J.N."/>
        </authorList>
    </citation>
    <scope>NUCLEOTIDE SEQUENCE [LARGE SCALE GENOMIC DNA]</scope>
    <source>
        <strain evidence="3">DSM120</strain>
    </source>
</reference>
<dbReference type="OrthoDB" id="9761935at2"/>
<dbReference type="RefSeq" id="WP_002727958.1">
    <property type="nucleotide sequence ID" value="NZ_CAHP01000018.1"/>
</dbReference>